<dbReference type="InterPro" id="IPR013783">
    <property type="entry name" value="Ig-like_fold"/>
</dbReference>
<keyword evidence="4" id="KW-1185">Reference proteome</keyword>
<dbReference type="Gene3D" id="2.60.40.10">
    <property type="entry name" value="Immunoglobulins"/>
    <property type="match status" value="1"/>
</dbReference>
<evidence type="ECO:0000313" key="4">
    <source>
        <dbReference type="Proteomes" id="UP000557717"/>
    </source>
</evidence>
<feature type="chain" id="PRO_5032272440" evidence="2">
    <location>
        <begin position="20"/>
        <end position="471"/>
    </location>
</feature>
<dbReference type="PANTHER" id="PTHR31836">
    <property type="match status" value="1"/>
</dbReference>
<dbReference type="Gene3D" id="2.40.40.10">
    <property type="entry name" value="RlpA-like domain"/>
    <property type="match status" value="1"/>
</dbReference>
<dbReference type="InterPro" id="IPR049818">
    <property type="entry name" value="Expansin_EXLX1-like"/>
</dbReference>
<sequence>MKSPAFLLRGLVLSFGLHAFLSAASIDPDASYSGMASTYDNGGNMGACSIPIAETATFYGAMNGVQHDEAEWCGAWVEVTGPLGTAFVQIVEVCNECPRGNLDLGPAAFFEITGDTEGLYPITWRWVSAPGDIGPIHFYSQGSNPYYLKLQVNNTVNPPATMEVFHNGTFESMARTEDYHFVHSDGTALEEPFTIRVTDIFGHEVTTSGLTISATSTGQVGSGNFPPRLDADVALETSDGTPIMDSGSFDFGVAVAPTPETRTFTFQNLATTSLTGISATVDGSHAASFSISTPPTNTLQAEASSPLGLTFTPSEPGLHTAQLHILSNSSVEELASYDVTLTALVLSPSVDTDGDGLNDAAEGKMAALGFNWQSAQPDLVATLTTHAQLAGLYTEDQMRSLQVGVPVLERDPSTDTFTLRLRLRESSQLATFTPLPFISSGVSVSGDGALEYQFSPEGDAAFYRIETGESP</sequence>
<dbReference type="SUPFAM" id="SSF49590">
    <property type="entry name" value="PHL pollen allergen"/>
    <property type="match status" value="1"/>
</dbReference>
<gene>
    <name evidence="3" type="ORF">HNR46_000496</name>
</gene>
<dbReference type="InterPro" id="IPR036749">
    <property type="entry name" value="Expansin_CBD_sf"/>
</dbReference>
<comment type="caution">
    <text evidence="3">The sequence shown here is derived from an EMBL/GenBank/DDBJ whole genome shotgun (WGS) entry which is preliminary data.</text>
</comment>
<evidence type="ECO:0000256" key="1">
    <source>
        <dbReference type="ARBA" id="ARBA00022729"/>
    </source>
</evidence>
<dbReference type="NCBIfam" id="NF041144">
    <property type="entry name" value="expansin_EXLX1"/>
    <property type="match status" value="1"/>
</dbReference>
<dbReference type="AlphaFoldDB" id="A0A840UWW8"/>
<reference evidence="3 4" key="1">
    <citation type="submission" date="2020-08" db="EMBL/GenBank/DDBJ databases">
        <title>Genomic Encyclopedia of Type Strains, Phase IV (KMG-IV): sequencing the most valuable type-strain genomes for metagenomic binning, comparative biology and taxonomic classification.</title>
        <authorList>
            <person name="Goeker M."/>
        </authorList>
    </citation>
    <scope>NUCLEOTIDE SEQUENCE [LARGE SCALE GENOMIC DNA]</scope>
    <source>
        <strain evidence="3 4">YC6886</strain>
    </source>
</reference>
<evidence type="ECO:0000256" key="2">
    <source>
        <dbReference type="SAM" id="SignalP"/>
    </source>
</evidence>
<protein>
    <submittedName>
        <fullName evidence="3">Expansin (Peptidoglycan-binding protein)</fullName>
    </submittedName>
</protein>
<organism evidence="3 4">
    <name type="scientific">Haloferula luteola</name>
    <dbReference type="NCBI Taxonomy" id="595692"/>
    <lineage>
        <taxon>Bacteria</taxon>
        <taxon>Pseudomonadati</taxon>
        <taxon>Verrucomicrobiota</taxon>
        <taxon>Verrucomicrobiia</taxon>
        <taxon>Verrucomicrobiales</taxon>
        <taxon>Verrucomicrobiaceae</taxon>
        <taxon>Haloferula</taxon>
    </lineage>
</organism>
<dbReference type="SUPFAM" id="SSF50685">
    <property type="entry name" value="Barwin-like endoglucanases"/>
    <property type="match status" value="1"/>
</dbReference>
<dbReference type="Gene3D" id="2.60.40.760">
    <property type="entry name" value="Expansin, cellulose-binding-like domain"/>
    <property type="match status" value="1"/>
</dbReference>
<dbReference type="CDD" id="cd22272">
    <property type="entry name" value="DPBB_EXLX1-like"/>
    <property type="match status" value="1"/>
</dbReference>
<feature type="signal peptide" evidence="2">
    <location>
        <begin position="1"/>
        <end position="19"/>
    </location>
</feature>
<dbReference type="EMBL" id="JACHFD010000002">
    <property type="protein sequence ID" value="MBB5350272.1"/>
    <property type="molecule type" value="Genomic_DNA"/>
</dbReference>
<name>A0A840UWW8_9BACT</name>
<accession>A0A840UWW8</accession>
<keyword evidence="1 2" id="KW-0732">Signal</keyword>
<dbReference type="PANTHER" id="PTHR31836:SF21">
    <property type="entry name" value="EXPANSIN-LIKE PROTEIN 7"/>
    <property type="match status" value="1"/>
</dbReference>
<dbReference type="RefSeq" id="WP_184015452.1">
    <property type="nucleotide sequence ID" value="NZ_JACHFD010000002.1"/>
</dbReference>
<dbReference type="InterPro" id="IPR036908">
    <property type="entry name" value="RlpA-like_sf"/>
</dbReference>
<dbReference type="Proteomes" id="UP000557717">
    <property type="component" value="Unassembled WGS sequence"/>
</dbReference>
<proteinExistence type="predicted"/>
<evidence type="ECO:0000313" key="3">
    <source>
        <dbReference type="EMBL" id="MBB5350272.1"/>
    </source>
</evidence>
<dbReference type="InterPro" id="IPR051477">
    <property type="entry name" value="Expansin_CellWall"/>
</dbReference>